<feature type="compositionally biased region" description="Basic and acidic residues" evidence="1">
    <location>
        <begin position="12"/>
        <end position="28"/>
    </location>
</feature>
<reference evidence="3" key="1">
    <citation type="submission" date="2013-09" db="EMBL/GenBank/DDBJ databases">
        <title>Corchorus olitorius genome sequencing.</title>
        <authorList>
            <person name="Alam M."/>
            <person name="Haque M.S."/>
            <person name="Islam M.S."/>
            <person name="Emdad E.M."/>
            <person name="Islam M.M."/>
            <person name="Ahmed B."/>
            <person name="Halim A."/>
            <person name="Hossen Q.M.M."/>
            <person name="Hossain M.Z."/>
            <person name="Ahmed R."/>
            <person name="Khan M.M."/>
            <person name="Islam R."/>
            <person name="Rashid M.M."/>
            <person name="Khan S.A."/>
            <person name="Rahman M.S."/>
            <person name="Alam M."/>
            <person name="Yahiya A.S."/>
            <person name="Khan M.S."/>
            <person name="Azam M.S."/>
            <person name="Haque T."/>
            <person name="Lashkar M.Z.H."/>
            <person name="Akhand A.I."/>
            <person name="Morshed G."/>
            <person name="Roy S."/>
            <person name="Uddin K.S."/>
            <person name="Rabeya T."/>
            <person name="Hossain A.S."/>
            <person name="Chowdhury A."/>
            <person name="Snigdha A.R."/>
            <person name="Mortoza M.S."/>
            <person name="Matin S.A."/>
            <person name="Hoque S.M.E."/>
            <person name="Islam M.K."/>
            <person name="Roy D.K."/>
            <person name="Haider R."/>
            <person name="Moosa M.M."/>
            <person name="Elias S.M."/>
            <person name="Hasan A.M."/>
            <person name="Jahan S."/>
            <person name="Shafiuddin M."/>
            <person name="Mahmood N."/>
            <person name="Shommy N.S."/>
        </authorList>
    </citation>
    <scope>NUCLEOTIDE SEQUENCE [LARGE SCALE GENOMIC DNA]</scope>
    <source>
        <strain evidence="3">cv. O-4</strain>
    </source>
</reference>
<sequence length="35" mass="4127">MEMMRDTGQQRAGEESRASLGCERGEWRRRGKKRS</sequence>
<dbReference type="EMBL" id="AWUE01000103">
    <property type="protein sequence ID" value="OMP14359.1"/>
    <property type="molecule type" value="Genomic_DNA"/>
</dbReference>
<keyword evidence="3" id="KW-1185">Reference proteome</keyword>
<comment type="caution">
    <text evidence="2">The sequence shown here is derived from an EMBL/GenBank/DDBJ whole genome shotgun (WGS) entry which is preliminary data.</text>
</comment>
<accession>A0A1R3L4W6</accession>
<feature type="region of interest" description="Disordered" evidence="1">
    <location>
        <begin position="1"/>
        <end position="35"/>
    </location>
</feature>
<organism evidence="2 3">
    <name type="scientific">Corchorus olitorius</name>
    <dbReference type="NCBI Taxonomy" id="93759"/>
    <lineage>
        <taxon>Eukaryota</taxon>
        <taxon>Viridiplantae</taxon>
        <taxon>Streptophyta</taxon>
        <taxon>Embryophyta</taxon>
        <taxon>Tracheophyta</taxon>
        <taxon>Spermatophyta</taxon>
        <taxon>Magnoliopsida</taxon>
        <taxon>eudicotyledons</taxon>
        <taxon>Gunneridae</taxon>
        <taxon>Pentapetalae</taxon>
        <taxon>rosids</taxon>
        <taxon>malvids</taxon>
        <taxon>Malvales</taxon>
        <taxon>Malvaceae</taxon>
        <taxon>Grewioideae</taxon>
        <taxon>Apeibeae</taxon>
        <taxon>Corchorus</taxon>
    </lineage>
</organism>
<evidence type="ECO:0000256" key="1">
    <source>
        <dbReference type="SAM" id="MobiDB-lite"/>
    </source>
</evidence>
<gene>
    <name evidence="2" type="ORF">COLO4_00015</name>
</gene>
<name>A0A1R3L4W6_9ROSI</name>
<dbReference type="Proteomes" id="UP000187203">
    <property type="component" value="Unassembled WGS sequence"/>
</dbReference>
<proteinExistence type="predicted"/>
<dbReference type="AlphaFoldDB" id="A0A1R3L4W6"/>
<evidence type="ECO:0000313" key="2">
    <source>
        <dbReference type="EMBL" id="OMP14359.1"/>
    </source>
</evidence>
<protein>
    <submittedName>
        <fullName evidence="2">Uncharacterized protein</fullName>
    </submittedName>
</protein>
<evidence type="ECO:0000313" key="3">
    <source>
        <dbReference type="Proteomes" id="UP000187203"/>
    </source>
</evidence>